<dbReference type="Proteomes" id="UP000007963">
    <property type="component" value="Unassembled WGS sequence"/>
</dbReference>
<dbReference type="AlphaFoldDB" id="Q0C7C9"/>
<gene>
    <name evidence="1" type="ORF">ATEG_10405</name>
</gene>
<dbReference type="EMBL" id="CH476611">
    <property type="protein sequence ID" value="EAU29223.1"/>
    <property type="molecule type" value="Genomic_DNA"/>
</dbReference>
<proteinExistence type="predicted"/>
<dbReference type="VEuPathDB" id="FungiDB:ATEG_10405"/>
<protein>
    <submittedName>
        <fullName evidence="1">Uncharacterized protein</fullName>
    </submittedName>
</protein>
<dbReference type="HOGENOM" id="CLU_1992170_0_0_1"/>
<reference evidence="2" key="1">
    <citation type="submission" date="2005-09" db="EMBL/GenBank/DDBJ databases">
        <title>Annotation of the Aspergillus terreus NIH2624 genome.</title>
        <authorList>
            <person name="Birren B.W."/>
            <person name="Lander E.S."/>
            <person name="Galagan J.E."/>
            <person name="Nusbaum C."/>
            <person name="Devon K."/>
            <person name="Henn M."/>
            <person name="Ma L.-J."/>
            <person name="Jaffe D.B."/>
            <person name="Butler J."/>
            <person name="Alvarez P."/>
            <person name="Gnerre S."/>
            <person name="Grabherr M."/>
            <person name="Kleber M."/>
            <person name="Mauceli E.W."/>
            <person name="Brockman W."/>
            <person name="Rounsley S."/>
            <person name="Young S.K."/>
            <person name="LaButti K."/>
            <person name="Pushparaj V."/>
            <person name="DeCaprio D."/>
            <person name="Crawford M."/>
            <person name="Koehrsen M."/>
            <person name="Engels R."/>
            <person name="Montgomery P."/>
            <person name="Pearson M."/>
            <person name="Howarth C."/>
            <person name="Larson L."/>
            <person name="Luoma S."/>
            <person name="White J."/>
            <person name="Alvarado L."/>
            <person name="Kodira C.D."/>
            <person name="Zeng Q."/>
            <person name="Oleary S."/>
            <person name="Yandava C."/>
            <person name="Denning D.W."/>
            <person name="Nierman W.C."/>
            <person name="Milne T."/>
            <person name="Madden K."/>
        </authorList>
    </citation>
    <scope>NUCLEOTIDE SEQUENCE [LARGE SCALE GENOMIC DNA]</scope>
    <source>
        <strain evidence="2">NIH 2624 / FGSC A1156</strain>
    </source>
</reference>
<name>Q0C7C9_ASPTN</name>
<dbReference type="GeneID" id="4354744"/>
<sequence>MLNKQKLKADSSARIRIFEAVARSTGKYISSYFVIYSGIFYQCQDIYFSLKQVAFNIIKIHNSLIASFKHIKIVGLRPLFKIYKVYFHVESHDNIILKDLNELQYANINYIELYRDIITIWIDSL</sequence>
<organism evidence="1 2">
    <name type="scientific">Aspergillus terreus (strain NIH 2624 / FGSC A1156)</name>
    <dbReference type="NCBI Taxonomy" id="341663"/>
    <lineage>
        <taxon>Eukaryota</taxon>
        <taxon>Fungi</taxon>
        <taxon>Dikarya</taxon>
        <taxon>Ascomycota</taxon>
        <taxon>Pezizomycotina</taxon>
        <taxon>Eurotiomycetes</taxon>
        <taxon>Eurotiomycetidae</taxon>
        <taxon>Eurotiales</taxon>
        <taxon>Aspergillaceae</taxon>
        <taxon>Aspergillus</taxon>
        <taxon>Aspergillus subgen. Circumdati</taxon>
    </lineage>
</organism>
<dbReference type="RefSeq" id="XP_001218753.1">
    <property type="nucleotide sequence ID" value="XM_001218752.1"/>
</dbReference>
<evidence type="ECO:0000313" key="2">
    <source>
        <dbReference type="Proteomes" id="UP000007963"/>
    </source>
</evidence>
<accession>Q0C7C9</accession>
<evidence type="ECO:0000313" key="1">
    <source>
        <dbReference type="EMBL" id="EAU29223.1"/>
    </source>
</evidence>